<name>W2PFX9_PHYN3</name>
<dbReference type="RefSeq" id="XP_008915595.1">
    <property type="nucleotide sequence ID" value="XM_008917347.1"/>
</dbReference>
<evidence type="ECO:0000313" key="2">
    <source>
        <dbReference type="EMBL" id="ETM99118.1"/>
    </source>
</evidence>
<protein>
    <recommendedName>
        <fullName evidence="4">DNA helicase</fullName>
    </recommendedName>
</protein>
<dbReference type="AlphaFoldDB" id="W2PFX9"/>
<gene>
    <name evidence="2" type="ORF">PPTG_19090</name>
</gene>
<feature type="compositionally biased region" description="Pro residues" evidence="1">
    <location>
        <begin position="326"/>
        <end position="336"/>
    </location>
</feature>
<organism evidence="2 3">
    <name type="scientific">Phytophthora nicotianae (strain INRA-310)</name>
    <name type="common">Phytophthora parasitica</name>
    <dbReference type="NCBI Taxonomy" id="761204"/>
    <lineage>
        <taxon>Eukaryota</taxon>
        <taxon>Sar</taxon>
        <taxon>Stramenopiles</taxon>
        <taxon>Oomycota</taxon>
        <taxon>Peronosporomycetes</taxon>
        <taxon>Peronosporales</taxon>
        <taxon>Peronosporaceae</taxon>
        <taxon>Phytophthora</taxon>
    </lineage>
</organism>
<accession>W2PFX9</accession>
<evidence type="ECO:0000256" key="1">
    <source>
        <dbReference type="SAM" id="MobiDB-lite"/>
    </source>
</evidence>
<evidence type="ECO:0008006" key="4">
    <source>
        <dbReference type="Google" id="ProtNLM"/>
    </source>
</evidence>
<feature type="region of interest" description="Disordered" evidence="1">
    <location>
        <begin position="323"/>
        <end position="371"/>
    </location>
</feature>
<proteinExistence type="predicted"/>
<evidence type="ECO:0000313" key="3">
    <source>
        <dbReference type="Proteomes" id="UP000018817"/>
    </source>
</evidence>
<reference evidence="3" key="1">
    <citation type="submission" date="2011-12" db="EMBL/GenBank/DDBJ databases">
        <authorList>
            <consortium name="The Broad Institute Genome Sequencing Platform"/>
            <person name="Russ C."/>
            <person name="Tyler B."/>
            <person name="Panabieres F."/>
            <person name="Shan W."/>
            <person name="Tripathy S."/>
            <person name="Grunwald N."/>
            <person name="Machado M."/>
            <person name="Young S.K."/>
            <person name="Zeng Q."/>
            <person name="Gargeya S."/>
            <person name="Fitzgerald M."/>
            <person name="Haas B."/>
            <person name="Abouelleil A."/>
            <person name="Alvarado L."/>
            <person name="Arachchi H.M."/>
            <person name="Berlin A."/>
            <person name="Chapman S.B."/>
            <person name="Gearin G."/>
            <person name="Goldberg J."/>
            <person name="Griggs A."/>
            <person name="Gujja S."/>
            <person name="Hansen M."/>
            <person name="Heiman D."/>
            <person name="Howarth C."/>
            <person name="Larimer J."/>
            <person name="Lui A."/>
            <person name="MacDonald P.J.P."/>
            <person name="McCowen C."/>
            <person name="Montmayeur A."/>
            <person name="Murphy C."/>
            <person name="Neiman D."/>
            <person name="Pearson M."/>
            <person name="Priest M."/>
            <person name="Roberts A."/>
            <person name="Saif S."/>
            <person name="Shea T."/>
            <person name="Sisk P."/>
            <person name="Stolte C."/>
            <person name="Sykes S."/>
            <person name="Wortman J."/>
            <person name="Nusbaum C."/>
            <person name="Birren B."/>
        </authorList>
    </citation>
    <scope>NUCLEOTIDE SEQUENCE [LARGE SCALE GENOMIC DNA]</scope>
    <source>
        <strain evidence="3">INRA-310</strain>
    </source>
</reference>
<dbReference type="GeneID" id="20187899"/>
<dbReference type="VEuPathDB" id="FungiDB:PPTG_19090"/>
<sequence>MLGSEFAVKIDKRLRVVYDPDMPFGGKSILWAGDFLQLEALMGTPLCCALYKLNQNAILIEERDLMRRFRVFFLNSQQRAHDCPQQQKILDAFRTLPLTYPDGSSSSGCQQLSDKLIDAVITELTATEVVEDPAWLDEATVLVTSNIDKAALTACEAKLLASRTDTVVFHLLKPDNDNAAFMEYMAEKPQNTDGVFIYGRFIWDSIHTYRDGSRLIRVHLTALFASESTETLTSKYEDKYDTHRFSVHGDLVTGTNWLSDDTTREMPHLGQKLKVKSFTKSMLYRNECCQFTTRFKDLEFEKMSTVLSLLTEKDNCAAIGMTTAPTAPPTTGPPATHPTDPCTTSSANVATDTATEPPIKLEPDVKRRKTS</sequence>
<feature type="compositionally biased region" description="Polar residues" evidence="1">
    <location>
        <begin position="342"/>
        <end position="354"/>
    </location>
</feature>
<dbReference type="EMBL" id="KI669659">
    <property type="protein sequence ID" value="ETM99118.1"/>
    <property type="molecule type" value="Genomic_DNA"/>
</dbReference>
<dbReference type="Proteomes" id="UP000018817">
    <property type="component" value="Unassembled WGS sequence"/>
</dbReference>
<reference evidence="2 3" key="2">
    <citation type="submission" date="2013-11" db="EMBL/GenBank/DDBJ databases">
        <title>The Genome Sequence of Phytophthora parasitica INRA-310.</title>
        <authorList>
            <consortium name="The Broad Institute Genomics Platform"/>
            <person name="Russ C."/>
            <person name="Tyler B."/>
            <person name="Panabieres F."/>
            <person name="Shan W."/>
            <person name="Tripathy S."/>
            <person name="Grunwald N."/>
            <person name="Machado M."/>
            <person name="Johnson C.S."/>
            <person name="Arredondo F."/>
            <person name="Hong C."/>
            <person name="Coffey M."/>
            <person name="Young S.K."/>
            <person name="Zeng Q."/>
            <person name="Gargeya S."/>
            <person name="Fitzgerald M."/>
            <person name="Abouelleil A."/>
            <person name="Alvarado L."/>
            <person name="Chapman S.B."/>
            <person name="Gainer-Dewar J."/>
            <person name="Goldberg J."/>
            <person name="Griggs A."/>
            <person name="Gujja S."/>
            <person name="Hansen M."/>
            <person name="Howarth C."/>
            <person name="Imamovic A."/>
            <person name="Ireland A."/>
            <person name="Larimer J."/>
            <person name="McCowan C."/>
            <person name="Murphy C."/>
            <person name="Pearson M."/>
            <person name="Poon T.W."/>
            <person name="Priest M."/>
            <person name="Roberts A."/>
            <person name="Saif S."/>
            <person name="Shea T."/>
            <person name="Sykes S."/>
            <person name="Wortman J."/>
            <person name="Nusbaum C."/>
            <person name="Birren B."/>
        </authorList>
    </citation>
    <scope>NUCLEOTIDE SEQUENCE [LARGE SCALE GENOMIC DNA]</scope>
    <source>
        <strain evidence="2 3">INRA-310</strain>
    </source>
</reference>